<dbReference type="InterPro" id="IPR011630">
    <property type="entry name" value="DUF1599"/>
</dbReference>
<reference evidence="2 3" key="1">
    <citation type="submission" date="2021-06" db="EMBL/GenBank/DDBJ databases">
        <authorList>
            <person name="Sun Q."/>
            <person name="Li D."/>
        </authorList>
    </citation>
    <scope>NUCLEOTIDE SEQUENCE [LARGE SCALE GENOMIC DNA]</scope>
    <source>
        <strain evidence="2 3">MSJ-11</strain>
    </source>
</reference>
<evidence type="ECO:0000259" key="1">
    <source>
        <dbReference type="Pfam" id="PF07659"/>
    </source>
</evidence>
<proteinExistence type="predicted"/>
<comment type="caution">
    <text evidence="2">The sequence shown here is derived from an EMBL/GenBank/DDBJ whole genome shotgun (WGS) entry which is preliminary data.</text>
</comment>
<dbReference type="Proteomes" id="UP000726170">
    <property type="component" value="Unassembled WGS sequence"/>
</dbReference>
<dbReference type="EMBL" id="JAHLQF010000001">
    <property type="protein sequence ID" value="MBU5483491.1"/>
    <property type="molecule type" value="Genomic_DNA"/>
</dbReference>
<feature type="domain" description="Nucleotide modification associated" evidence="1">
    <location>
        <begin position="21"/>
        <end position="84"/>
    </location>
</feature>
<sequence>MDKSSKHMEICTELNELYKRKNHDYGDSFGKGFKEYGMVMPVIRLEDKLSRLKTLIKAENKVDESIEDTLMDLANYSIMTLIELEGEKGDKSNE</sequence>
<evidence type="ECO:0000313" key="3">
    <source>
        <dbReference type="Proteomes" id="UP000726170"/>
    </source>
</evidence>
<evidence type="ECO:0000313" key="2">
    <source>
        <dbReference type="EMBL" id="MBU5483491.1"/>
    </source>
</evidence>
<dbReference type="RefSeq" id="WP_216437868.1">
    <property type="nucleotide sequence ID" value="NZ_JAHLQF010000001.1"/>
</dbReference>
<dbReference type="Pfam" id="PF07659">
    <property type="entry name" value="DUF1599"/>
    <property type="match status" value="1"/>
</dbReference>
<name>A0ABS6EFK5_9CLOT</name>
<accession>A0ABS6EFK5</accession>
<protein>
    <submittedName>
        <fullName evidence="2">DUF1599 domain-containing protein</fullName>
    </submittedName>
</protein>
<keyword evidence="3" id="KW-1185">Reference proteome</keyword>
<gene>
    <name evidence="2" type="ORF">KQI86_04060</name>
</gene>
<organism evidence="2 3">
    <name type="scientific">Clostridium mobile</name>
    <dbReference type="NCBI Taxonomy" id="2841512"/>
    <lineage>
        <taxon>Bacteria</taxon>
        <taxon>Bacillati</taxon>
        <taxon>Bacillota</taxon>
        <taxon>Clostridia</taxon>
        <taxon>Eubacteriales</taxon>
        <taxon>Clostridiaceae</taxon>
        <taxon>Clostridium</taxon>
    </lineage>
</organism>